<evidence type="ECO:0000313" key="11">
    <source>
        <dbReference type="EMBL" id="CAF4538232.1"/>
    </source>
</evidence>
<evidence type="ECO:0000256" key="4">
    <source>
        <dbReference type="ARBA" id="ARBA00023136"/>
    </source>
</evidence>
<dbReference type="Proteomes" id="UP000663872">
    <property type="component" value="Unassembled WGS sequence"/>
</dbReference>
<dbReference type="Pfam" id="PF01124">
    <property type="entry name" value="MAPEG"/>
    <property type="match status" value="1"/>
</dbReference>
<comment type="caution">
    <text evidence="7">The sequence shown here is derived from an EMBL/GenBank/DDBJ whole genome shotgun (WGS) entry which is preliminary data.</text>
</comment>
<dbReference type="EMBL" id="CAJOBO010002162">
    <property type="protein sequence ID" value="CAF4435081.1"/>
    <property type="molecule type" value="Genomic_DNA"/>
</dbReference>
<evidence type="ECO:0000313" key="7">
    <source>
        <dbReference type="EMBL" id="CAF3466336.1"/>
    </source>
</evidence>
<dbReference type="InterPro" id="IPR001129">
    <property type="entry name" value="Membr-assoc_MAPEG"/>
</dbReference>
<feature type="transmembrane region" description="Helical" evidence="5">
    <location>
        <begin position="134"/>
        <end position="152"/>
    </location>
</feature>
<organism evidence="7 13">
    <name type="scientific">Rotaria socialis</name>
    <dbReference type="NCBI Taxonomy" id="392032"/>
    <lineage>
        <taxon>Eukaryota</taxon>
        <taxon>Metazoa</taxon>
        <taxon>Spiralia</taxon>
        <taxon>Gnathifera</taxon>
        <taxon>Rotifera</taxon>
        <taxon>Eurotatoria</taxon>
        <taxon>Bdelloidea</taxon>
        <taxon>Philodinida</taxon>
        <taxon>Philodinidae</taxon>
        <taxon>Rotaria</taxon>
    </lineage>
</organism>
<feature type="transmembrane region" description="Helical" evidence="5">
    <location>
        <begin position="12"/>
        <end position="37"/>
    </location>
</feature>
<dbReference type="Proteomes" id="UP000663825">
    <property type="component" value="Unassembled WGS sequence"/>
</dbReference>
<sequence>MTDIYSIKPGTVFAWFMLVLVIRRIVLIVMLIASGIAKSSGAASQPVEVARNGSSGKNAKESDQADLGTLINTAITNDSENDTYFLILYLATGIYSYSVNVDVLRMIVYGAVYLFARIIHSVVLILELQPYRTLAYLIGLMCTLAISIDLVVTMSRSTN</sequence>
<accession>A0A818EYG8</accession>
<evidence type="ECO:0000313" key="13">
    <source>
        <dbReference type="Proteomes" id="UP000663825"/>
    </source>
</evidence>
<protein>
    <submittedName>
        <fullName evidence="7">Uncharacterized protein</fullName>
    </submittedName>
</protein>
<dbReference type="Proteomes" id="UP000663833">
    <property type="component" value="Unassembled WGS sequence"/>
</dbReference>
<dbReference type="EMBL" id="CAJOBR010002708">
    <property type="protein sequence ID" value="CAF4699476.1"/>
    <property type="molecule type" value="Genomic_DNA"/>
</dbReference>
<dbReference type="EMBL" id="CAJOBQ010002086">
    <property type="protein sequence ID" value="CAF4538232.1"/>
    <property type="molecule type" value="Genomic_DNA"/>
</dbReference>
<keyword evidence="3 5" id="KW-1133">Transmembrane helix</keyword>
<dbReference type="Gene3D" id="1.20.120.550">
    <property type="entry name" value="Membrane associated eicosanoid/glutathione metabolism-like domain"/>
    <property type="match status" value="1"/>
</dbReference>
<evidence type="ECO:0000313" key="9">
    <source>
        <dbReference type="EMBL" id="CAF3637577.1"/>
    </source>
</evidence>
<dbReference type="EMBL" id="CAJNYT010002645">
    <property type="protein sequence ID" value="CAF3483504.1"/>
    <property type="molecule type" value="Genomic_DNA"/>
</dbReference>
<evidence type="ECO:0000256" key="3">
    <source>
        <dbReference type="ARBA" id="ARBA00022989"/>
    </source>
</evidence>
<dbReference type="InterPro" id="IPR023352">
    <property type="entry name" value="MAPEG-like_dom_sf"/>
</dbReference>
<evidence type="ECO:0000256" key="2">
    <source>
        <dbReference type="ARBA" id="ARBA00022692"/>
    </source>
</evidence>
<dbReference type="EMBL" id="CAJNXB010006109">
    <property type="protein sequence ID" value="CAF3466336.1"/>
    <property type="molecule type" value="Genomic_DNA"/>
</dbReference>
<evidence type="ECO:0000256" key="5">
    <source>
        <dbReference type="SAM" id="Phobius"/>
    </source>
</evidence>
<dbReference type="EMBL" id="CAJNYU010003118">
    <property type="protein sequence ID" value="CAF3637577.1"/>
    <property type="molecule type" value="Genomic_DNA"/>
</dbReference>
<dbReference type="Proteomes" id="UP000663869">
    <property type="component" value="Unassembled WGS sequence"/>
</dbReference>
<keyword evidence="4 5" id="KW-0472">Membrane</keyword>
<dbReference type="OrthoDB" id="10105433at2759"/>
<dbReference type="GO" id="GO:0016020">
    <property type="term" value="C:membrane"/>
    <property type="evidence" value="ECO:0007669"/>
    <property type="project" value="UniProtKB-SubCell"/>
</dbReference>
<evidence type="ECO:0000313" key="10">
    <source>
        <dbReference type="EMBL" id="CAF4435081.1"/>
    </source>
</evidence>
<keyword evidence="2 5" id="KW-0812">Transmembrane</keyword>
<gene>
    <name evidence="9" type="ORF">FME351_LOCUS23781</name>
    <name evidence="8" type="ORF">GRG538_LOCUS16499</name>
    <name evidence="10" type="ORF">HFQ381_LOCUS22661</name>
    <name evidence="6" type="ORF">LUA448_LOCUS13922</name>
    <name evidence="12" type="ORF">QYT958_LOCUS17690</name>
    <name evidence="7" type="ORF">TIS948_LOCUS33011</name>
    <name evidence="11" type="ORF">TSG867_LOCUS23781</name>
</gene>
<evidence type="ECO:0000313" key="12">
    <source>
        <dbReference type="EMBL" id="CAF4699476.1"/>
    </source>
</evidence>
<dbReference type="Proteomes" id="UP000663862">
    <property type="component" value="Unassembled WGS sequence"/>
</dbReference>
<feature type="transmembrane region" description="Helical" evidence="5">
    <location>
        <begin position="107"/>
        <end position="128"/>
    </location>
</feature>
<dbReference type="SUPFAM" id="SSF161084">
    <property type="entry name" value="MAPEG domain-like"/>
    <property type="match status" value="1"/>
</dbReference>
<evidence type="ECO:0000313" key="8">
    <source>
        <dbReference type="EMBL" id="CAF3483504.1"/>
    </source>
</evidence>
<comment type="subcellular location">
    <subcellularLocation>
        <location evidence="1">Membrane</location>
    </subcellularLocation>
</comment>
<dbReference type="AlphaFoldDB" id="A0A818EYG8"/>
<evidence type="ECO:0000256" key="1">
    <source>
        <dbReference type="ARBA" id="ARBA00004370"/>
    </source>
</evidence>
<dbReference type="Proteomes" id="UP000663848">
    <property type="component" value="Unassembled WGS sequence"/>
</dbReference>
<dbReference type="Proteomes" id="UP000663851">
    <property type="component" value="Unassembled WGS sequence"/>
</dbReference>
<dbReference type="EMBL" id="CAJNYD010001714">
    <property type="protein sequence ID" value="CAF3360636.1"/>
    <property type="molecule type" value="Genomic_DNA"/>
</dbReference>
<feature type="transmembrane region" description="Helical" evidence="5">
    <location>
        <begin position="83"/>
        <end position="100"/>
    </location>
</feature>
<proteinExistence type="predicted"/>
<name>A0A818EYG8_9BILA</name>
<evidence type="ECO:0000313" key="6">
    <source>
        <dbReference type="EMBL" id="CAF3360636.1"/>
    </source>
</evidence>
<reference evidence="7" key="1">
    <citation type="submission" date="2021-02" db="EMBL/GenBank/DDBJ databases">
        <authorList>
            <person name="Nowell W R."/>
        </authorList>
    </citation>
    <scope>NUCLEOTIDE SEQUENCE</scope>
</reference>